<keyword evidence="1" id="KW-0472">Membrane</keyword>
<feature type="transmembrane region" description="Helical" evidence="1">
    <location>
        <begin position="117"/>
        <end position="139"/>
    </location>
</feature>
<feature type="transmembrane region" description="Helical" evidence="1">
    <location>
        <begin position="47"/>
        <end position="68"/>
    </location>
</feature>
<evidence type="ECO:0000313" key="3">
    <source>
        <dbReference type="Proteomes" id="UP000199473"/>
    </source>
</evidence>
<keyword evidence="1" id="KW-0812">Transmembrane</keyword>
<reference evidence="2 3" key="1">
    <citation type="submission" date="2016-10" db="EMBL/GenBank/DDBJ databases">
        <authorList>
            <person name="de Groot N.N."/>
        </authorList>
    </citation>
    <scope>NUCLEOTIDE SEQUENCE [LARGE SCALE GENOMIC DNA]</scope>
    <source>
        <strain evidence="2 3">DSM 19981</strain>
    </source>
</reference>
<feature type="transmembrane region" description="Helical" evidence="1">
    <location>
        <begin position="146"/>
        <end position="163"/>
    </location>
</feature>
<evidence type="ECO:0000313" key="2">
    <source>
        <dbReference type="EMBL" id="SFL01198.1"/>
    </source>
</evidence>
<dbReference type="EMBL" id="FOSQ01000014">
    <property type="protein sequence ID" value="SFL01198.1"/>
    <property type="molecule type" value="Genomic_DNA"/>
</dbReference>
<keyword evidence="1" id="KW-1133">Transmembrane helix</keyword>
<keyword evidence="3" id="KW-1185">Reference proteome</keyword>
<accession>A0A1I4E5V1</accession>
<feature type="transmembrane region" description="Helical" evidence="1">
    <location>
        <begin position="169"/>
        <end position="189"/>
    </location>
</feature>
<evidence type="ECO:0000256" key="1">
    <source>
        <dbReference type="SAM" id="Phobius"/>
    </source>
</evidence>
<protein>
    <submittedName>
        <fullName evidence="2">Uncharacterized protein</fullName>
    </submittedName>
</protein>
<sequence length="200" mass="21019">MDYGGMASLAWVAIEALVAVLVALLLLRGASGAFSLAAPQDAEAVPLLHVAALGTGLALGLSLLLALPHGEAFRLAQVFDDKGRWGQDLGGFLAGSLIPARETLHAAFLAARRIDGPAGFAGLLTLAGMLAGAGVALRLWRGLARLRALVAFLLLTACVALLLHYAAHLAAWLAARLNFWVFALLLLGFQRWRYAPRAAH</sequence>
<organism evidence="2 3">
    <name type="scientific">Falsiroseomonas stagni DSM 19981</name>
    <dbReference type="NCBI Taxonomy" id="1123062"/>
    <lineage>
        <taxon>Bacteria</taxon>
        <taxon>Pseudomonadati</taxon>
        <taxon>Pseudomonadota</taxon>
        <taxon>Alphaproteobacteria</taxon>
        <taxon>Acetobacterales</taxon>
        <taxon>Roseomonadaceae</taxon>
        <taxon>Falsiroseomonas</taxon>
    </lineage>
</organism>
<gene>
    <name evidence="2" type="ORF">SAMN02745775_11481</name>
</gene>
<dbReference type="Proteomes" id="UP000199473">
    <property type="component" value="Unassembled WGS sequence"/>
</dbReference>
<name>A0A1I4E5V1_9PROT</name>
<proteinExistence type="predicted"/>
<dbReference type="AlphaFoldDB" id="A0A1I4E5V1"/>
<dbReference type="STRING" id="1123062.SAMN02745775_11481"/>